<sequence length="350" mass="38723">MFNSPDFLRTQNISGPDMGTEERPGSSIAIDVNKLPYTREFVDDYRARMKEDPDPEAQFAFAKYLIEAARIIGDDMTTKGEVRSGKKYRDSLLAESLKQVKRLATGETEPYAEATFFLANTYGTGHRLTIDHDLAYHLYIQASKQNHPGATYRAAVCSELGAGTRKNATRAVSFYRKAASLRDTAAMYKLGIVLIQGLLEQPKSEREGIVWLHRASQQANEENPHALYELAMLHETPTLLGRAASLVSKDPLMARDLYIAAAELGYPPSQFRLGTCYEHGTLGFPVDSRKSIAWLNRASEKGDPEAELALSGWFLTGAEGLEANDGEAYLWARRSANKGLAKAEFAVGCE</sequence>
<keyword evidence="2" id="KW-1185">Reference proteome</keyword>
<accession>A0ACC2X2L1</accession>
<gene>
    <name evidence="1" type="ORF">QFC24_006275</name>
</gene>
<comment type="caution">
    <text evidence="1">The sequence shown here is derived from an EMBL/GenBank/DDBJ whole genome shotgun (WGS) entry which is preliminary data.</text>
</comment>
<dbReference type="EMBL" id="JASBWV010000030">
    <property type="protein sequence ID" value="KAJ9118003.1"/>
    <property type="molecule type" value="Genomic_DNA"/>
</dbReference>
<evidence type="ECO:0000313" key="2">
    <source>
        <dbReference type="Proteomes" id="UP001234202"/>
    </source>
</evidence>
<name>A0ACC2X2L1_9TREE</name>
<dbReference type="Proteomes" id="UP001234202">
    <property type="component" value="Unassembled WGS sequence"/>
</dbReference>
<protein>
    <submittedName>
        <fullName evidence="1">Uncharacterized protein</fullName>
    </submittedName>
</protein>
<evidence type="ECO:0000313" key="1">
    <source>
        <dbReference type="EMBL" id="KAJ9118003.1"/>
    </source>
</evidence>
<reference evidence="1" key="1">
    <citation type="submission" date="2023-04" db="EMBL/GenBank/DDBJ databases">
        <title>Draft Genome sequencing of Naganishia species isolated from polar environments using Oxford Nanopore Technology.</title>
        <authorList>
            <person name="Leo P."/>
            <person name="Venkateswaran K."/>
        </authorList>
    </citation>
    <scope>NUCLEOTIDE SEQUENCE</scope>
    <source>
        <strain evidence="1">DBVPG 5303</strain>
    </source>
</reference>
<proteinExistence type="predicted"/>
<organism evidence="1 2">
    <name type="scientific">Naganishia onofrii</name>
    <dbReference type="NCBI Taxonomy" id="1851511"/>
    <lineage>
        <taxon>Eukaryota</taxon>
        <taxon>Fungi</taxon>
        <taxon>Dikarya</taxon>
        <taxon>Basidiomycota</taxon>
        <taxon>Agaricomycotina</taxon>
        <taxon>Tremellomycetes</taxon>
        <taxon>Filobasidiales</taxon>
        <taxon>Filobasidiaceae</taxon>
        <taxon>Naganishia</taxon>
    </lineage>
</organism>